<protein>
    <submittedName>
        <fullName evidence="1">Uncharacterized protein</fullName>
    </submittedName>
</protein>
<proteinExistence type="predicted"/>
<dbReference type="Proteomes" id="UP001143910">
    <property type="component" value="Unassembled WGS sequence"/>
</dbReference>
<organism evidence="1 2">
    <name type="scientific">Zarea fungicola</name>
    <dbReference type="NCBI Taxonomy" id="93591"/>
    <lineage>
        <taxon>Eukaryota</taxon>
        <taxon>Fungi</taxon>
        <taxon>Dikarya</taxon>
        <taxon>Ascomycota</taxon>
        <taxon>Pezizomycotina</taxon>
        <taxon>Sordariomycetes</taxon>
        <taxon>Hypocreomycetidae</taxon>
        <taxon>Hypocreales</taxon>
        <taxon>Cordycipitaceae</taxon>
        <taxon>Zarea</taxon>
    </lineage>
</organism>
<accession>A0ACC1NF47</accession>
<evidence type="ECO:0000313" key="2">
    <source>
        <dbReference type="Proteomes" id="UP001143910"/>
    </source>
</evidence>
<keyword evidence="2" id="KW-1185">Reference proteome</keyword>
<dbReference type="EMBL" id="JANJQO010000457">
    <property type="protein sequence ID" value="KAJ2977590.1"/>
    <property type="molecule type" value="Genomic_DNA"/>
</dbReference>
<reference evidence="1" key="1">
    <citation type="submission" date="2022-08" db="EMBL/GenBank/DDBJ databases">
        <title>Genome Sequence of Lecanicillium fungicola.</title>
        <authorList>
            <person name="Buettner E."/>
        </authorList>
    </citation>
    <scope>NUCLEOTIDE SEQUENCE</scope>
    <source>
        <strain evidence="1">Babe33</strain>
    </source>
</reference>
<name>A0ACC1NF47_9HYPO</name>
<sequence>MCPDSQGKQEQTEKFGQGQQGQEKSTNNQKQPAASTETLQSRAANNITTMPKSSSAMAPQSLPLHLRSQHDGTRQGRDSSLQLDCADLIAVGAWADPQMGGVGPDHGLDSHLRSAGGRQSSARK</sequence>
<evidence type="ECO:0000313" key="1">
    <source>
        <dbReference type="EMBL" id="KAJ2977590.1"/>
    </source>
</evidence>
<gene>
    <name evidence="1" type="ORF">NQ176_g4287</name>
</gene>
<comment type="caution">
    <text evidence="1">The sequence shown here is derived from an EMBL/GenBank/DDBJ whole genome shotgun (WGS) entry which is preliminary data.</text>
</comment>